<dbReference type="Pfam" id="PF00933">
    <property type="entry name" value="Glyco_hydro_3"/>
    <property type="match status" value="1"/>
</dbReference>
<dbReference type="PROSITE" id="PS51820">
    <property type="entry name" value="PA14"/>
    <property type="match status" value="1"/>
</dbReference>
<dbReference type="Gene3D" id="3.20.20.300">
    <property type="entry name" value="Glycoside hydrolase, family 3, N-terminal domain"/>
    <property type="match status" value="1"/>
</dbReference>
<dbReference type="GO" id="GO:0005975">
    <property type="term" value="P:carbohydrate metabolic process"/>
    <property type="evidence" value="ECO:0007669"/>
    <property type="project" value="InterPro"/>
</dbReference>
<dbReference type="InterPro" id="IPR050288">
    <property type="entry name" value="Cellulose_deg_GH3"/>
</dbReference>
<accession>A0A7V2ZI28</accession>
<evidence type="ECO:0000256" key="1">
    <source>
        <dbReference type="ARBA" id="ARBA00005336"/>
    </source>
</evidence>
<dbReference type="AlphaFoldDB" id="A0A7V2ZI28"/>
<dbReference type="Pfam" id="PF14310">
    <property type="entry name" value="Fn3-like"/>
    <property type="match status" value="1"/>
</dbReference>
<dbReference type="InterPro" id="IPR011658">
    <property type="entry name" value="PA14_dom"/>
</dbReference>
<protein>
    <submittedName>
        <fullName evidence="4">Glycoside hydrolase family 3 protein</fullName>
    </submittedName>
</protein>
<dbReference type="RefSeq" id="WP_304143761.1">
    <property type="nucleotide sequence ID" value="NZ_JAOAIE010000032.1"/>
</dbReference>
<gene>
    <name evidence="4" type="ORF">ENS31_02300</name>
</gene>
<comment type="similarity">
    <text evidence="1">Belongs to the glycosyl hydrolase 3 family.</text>
</comment>
<dbReference type="SUPFAM" id="SSF51445">
    <property type="entry name" value="(Trans)glycosidases"/>
    <property type="match status" value="1"/>
</dbReference>
<evidence type="ECO:0000256" key="2">
    <source>
        <dbReference type="ARBA" id="ARBA00022801"/>
    </source>
</evidence>
<dbReference type="Pfam" id="PF01915">
    <property type="entry name" value="Glyco_hydro_3_C"/>
    <property type="match status" value="1"/>
</dbReference>
<dbReference type="Pfam" id="PF07691">
    <property type="entry name" value="PA14"/>
    <property type="match status" value="1"/>
</dbReference>
<dbReference type="InterPro" id="IPR017853">
    <property type="entry name" value="GH"/>
</dbReference>
<evidence type="ECO:0000259" key="3">
    <source>
        <dbReference type="PROSITE" id="PS51820"/>
    </source>
</evidence>
<dbReference type="FunFam" id="2.60.40.10:FF:000495">
    <property type="entry name" value="Periplasmic beta-glucosidase"/>
    <property type="match status" value="1"/>
</dbReference>
<dbReference type="InterPro" id="IPR013783">
    <property type="entry name" value="Ig-like_fold"/>
</dbReference>
<dbReference type="InterPro" id="IPR026891">
    <property type="entry name" value="Fn3-like"/>
</dbReference>
<dbReference type="SUPFAM" id="SSF52279">
    <property type="entry name" value="Beta-D-glucan exohydrolase, C-terminal domain"/>
    <property type="match status" value="1"/>
</dbReference>
<dbReference type="InterPro" id="IPR037524">
    <property type="entry name" value="PA14/GLEYA"/>
</dbReference>
<dbReference type="PANTHER" id="PTHR42715">
    <property type="entry name" value="BETA-GLUCOSIDASE"/>
    <property type="match status" value="1"/>
</dbReference>
<organism evidence="4">
    <name type="scientific">Ignavibacterium album</name>
    <dbReference type="NCBI Taxonomy" id="591197"/>
    <lineage>
        <taxon>Bacteria</taxon>
        <taxon>Pseudomonadati</taxon>
        <taxon>Ignavibacteriota</taxon>
        <taxon>Ignavibacteria</taxon>
        <taxon>Ignavibacteriales</taxon>
        <taxon>Ignavibacteriaceae</taxon>
        <taxon>Ignavibacterium</taxon>
    </lineage>
</organism>
<dbReference type="InterPro" id="IPR002772">
    <property type="entry name" value="Glyco_hydro_3_C"/>
</dbReference>
<dbReference type="GO" id="GO:0008422">
    <property type="term" value="F:beta-glucosidase activity"/>
    <property type="evidence" value="ECO:0007669"/>
    <property type="project" value="UniProtKB-ARBA"/>
</dbReference>
<evidence type="ECO:0000313" key="4">
    <source>
        <dbReference type="EMBL" id="HFI90342.1"/>
    </source>
</evidence>
<dbReference type="SMART" id="SM00758">
    <property type="entry name" value="PA14"/>
    <property type="match status" value="1"/>
</dbReference>
<feature type="domain" description="PA14" evidence="3">
    <location>
        <begin position="423"/>
        <end position="566"/>
    </location>
</feature>
<dbReference type="InterPro" id="IPR036881">
    <property type="entry name" value="Glyco_hydro_3_C_sf"/>
</dbReference>
<keyword evidence="2 4" id="KW-0378">Hydrolase</keyword>
<dbReference type="InterPro" id="IPR001764">
    <property type="entry name" value="Glyco_hydro_3_N"/>
</dbReference>
<dbReference type="EMBL" id="DSUJ01000008">
    <property type="protein sequence ID" value="HFI90342.1"/>
    <property type="molecule type" value="Genomic_DNA"/>
</dbReference>
<dbReference type="PRINTS" id="PR00133">
    <property type="entry name" value="GLHYDRLASE3"/>
</dbReference>
<dbReference type="Gene3D" id="2.60.120.260">
    <property type="entry name" value="Galactose-binding domain-like"/>
    <property type="match status" value="1"/>
</dbReference>
<comment type="caution">
    <text evidence="4">The sequence shown here is derived from an EMBL/GenBank/DDBJ whole genome shotgun (WGS) entry which is preliminary data.</text>
</comment>
<dbReference type="PANTHER" id="PTHR42715:SF10">
    <property type="entry name" value="BETA-GLUCOSIDASE"/>
    <property type="match status" value="1"/>
</dbReference>
<sequence>MIYQKIKSLFFIIIFISQFFVMIFAQTKDEIESKVETLIKQMTLEEKIDLIGGNEFETKPIERLGIPSLKMCDGPLGVRWGQATAFPSGILMGATWNPELIAKLGSALAEEVKAKGRHVILGPCVNIARIPMGGRNFESFGEDPYLTSRIAVEYIKGVQSQNVAATIKHFAVNNQEYERMSVDVKVDERALNEIYFPAFKAAIEEANVLAFMSAYNKLNGYYCSENDYLLKKKLKGEWKFDGLVMSDWGAVHSSIPTFNNGLDLEMPNGKYLNRDSLLKHLKSGELSEDILDDKVRRILKTMFRLNLFDKSESDTTKLNSEEHKQIALDVARDGIVLLKNQKNILPLQLDKIKSIAVIGPTSNVAVTGGGGSSMVSPFYAVTPLDAFTNKIGDKVKINFAQGIVINGAIKPIKTEFLYTSKNEKEHGLIGEYFTNKNLEGEPFKVRVDNIINFAWEWDTPFDYFPEDKFSVRWSGYLKVDATDNYTIDVSSDDGVRLFIDDELVIDDWNDHAEMTNSYSLKLEANKFYKIKLEFYENGGAAICRLGLRREDLNLLSDAITAAKNSDIALVFVGTNYTYESEGFDREDLVLPQNQDELINRIVEVNPNTIVILTTGSPVLMSKWIDKVPALLESWFAGEQIGNAIAEIILGEVNPSGKLPITFPVRWEDCPAYDTYKKEKEKSVYAEGIFVGYRYFERNNIKPLFPFGHGLSYTQFKYSDFNFNDTNLTPNDSLVVSFKLKNIGNKTGKEVVQLYSSILISSVERPKKELKKFTKVELKPGEEREVSFIIYPKDLMFYYNGWDIEEGYYEIKIGSSSSDIKFKKTIYYWDKDKKYEY</sequence>
<proteinExistence type="inferred from homology"/>
<name>A0A7V2ZI28_9BACT</name>
<dbReference type="Gene3D" id="3.40.50.1700">
    <property type="entry name" value="Glycoside hydrolase family 3 C-terminal domain"/>
    <property type="match status" value="1"/>
</dbReference>
<dbReference type="InterPro" id="IPR036962">
    <property type="entry name" value="Glyco_hydro_3_N_sf"/>
</dbReference>
<reference evidence="4" key="1">
    <citation type="journal article" date="2020" name="mSystems">
        <title>Genome- and Community-Level Interaction Insights into Carbon Utilization and Element Cycling Functions of Hydrothermarchaeota in Hydrothermal Sediment.</title>
        <authorList>
            <person name="Zhou Z."/>
            <person name="Liu Y."/>
            <person name="Xu W."/>
            <person name="Pan J."/>
            <person name="Luo Z.H."/>
            <person name="Li M."/>
        </authorList>
    </citation>
    <scope>NUCLEOTIDE SEQUENCE [LARGE SCALE GENOMIC DNA]</scope>
    <source>
        <strain evidence="4">SpSt-479</strain>
    </source>
</reference>
<dbReference type="SMART" id="SM01217">
    <property type="entry name" value="Fn3_like"/>
    <property type="match status" value="1"/>
</dbReference>
<dbReference type="Gene3D" id="2.60.40.10">
    <property type="entry name" value="Immunoglobulins"/>
    <property type="match status" value="1"/>
</dbReference>